<gene>
    <name evidence="2" type="ORF">DDZ13_01035</name>
</gene>
<dbReference type="EMBL" id="QHJQ01000001">
    <property type="protein sequence ID" value="PXA05484.1"/>
    <property type="molecule type" value="Genomic_DNA"/>
</dbReference>
<keyword evidence="1" id="KW-0732">Signal</keyword>
<name>A0A317ZID8_9BACT</name>
<feature type="chain" id="PRO_5016455592" description="Lipoprotein SmpA/OmlA domain-containing protein" evidence="1">
    <location>
        <begin position="21"/>
        <end position="141"/>
    </location>
</feature>
<dbReference type="Proteomes" id="UP000247099">
    <property type="component" value="Unassembled WGS sequence"/>
</dbReference>
<evidence type="ECO:0000313" key="2">
    <source>
        <dbReference type="EMBL" id="PXA05484.1"/>
    </source>
</evidence>
<dbReference type="OrthoDB" id="195554at2"/>
<evidence type="ECO:0000256" key="1">
    <source>
        <dbReference type="SAM" id="SignalP"/>
    </source>
</evidence>
<evidence type="ECO:0000313" key="3">
    <source>
        <dbReference type="Proteomes" id="UP000247099"/>
    </source>
</evidence>
<keyword evidence="3" id="KW-1185">Reference proteome</keyword>
<proteinExistence type="predicted"/>
<sequence length="141" mass="15098">MKILSSVTLVACLFALLGCATTQNKRISQNEALFNTYTPTERKLIRMGEVAVGFDQDQVRMSLGDPSRETTVDTAAGKAIVWEYRELSPSLGLSVGGGIGTRGSGVGVGTGVGVSPNRTKLLKRIVFDRQTGEVSKVESYK</sequence>
<dbReference type="PROSITE" id="PS51257">
    <property type="entry name" value="PROKAR_LIPOPROTEIN"/>
    <property type="match status" value="1"/>
</dbReference>
<organism evidence="2 3">
    <name type="scientific">Coraliomargarita sinensis</name>
    <dbReference type="NCBI Taxonomy" id="2174842"/>
    <lineage>
        <taxon>Bacteria</taxon>
        <taxon>Pseudomonadati</taxon>
        <taxon>Verrucomicrobiota</taxon>
        <taxon>Opitutia</taxon>
        <taxon>Puniceicoccales</taxon>
        <taxon>Coraliomargaritaceae</taxon>
        <taxon>Coraliomargarita</taxon>
    </lineage>
</organism>
<feature type="signal peptide" evidence="1">
    <location>
        <begin position="1"/>
        <end position="20"/>
    </location>
</feature>
<dbReference type="InParanoid" id="A0A317ZID8"/>
<comment type="caution">
    <text evidence="2">The sequence shown here is derived from an EMBL/GenBank/DDBJ whole genome shotgun (WGS) entry which is preliminary data.</text>
</comment>
<evidence type="ECO:0008006" key="4">
    <source>
        <dbReference type="Google" id="ProtNLM"/>
    </source>
</evidence>
<accession>A0A317ZID8</accession>
<reference evidence="2 3" key="1">
    <citation type="submission" date="2018-05" db="EMBL/GenBank/DDBJ databases">
        <title>Coraliomargarita sinensis sp. nov., isolated from a marine solar saltern.</title>
        <authorList>
            <person name="Zhou L.Y."/>
        </authorList>
    </citation>
    <scope>NUCLEOTIDE SEQUENCE [LARGE SCALE GENOMIC DNA]</scope>
    <source>
        <strain evidence="2 3">WN38</strain>
    </source>
</reference>
<protein>
    <recommendedName>
        <fullName evidence="4">Lipoprotein SmpA/OmlA domain-containing protein</fullName>
    </recommendedName>
</protein>
<dbReference type="RefSeq" id="WP_110129563.1">
    <property type="nucleotide sequence ID" value="NZ_QHJQ01000001.1"/>
</dbReference>
<dbReference type="AlphaFoldDB" id="A0A317ZID8"/>